<proteinExistence type="predicted"/>
<gene>
    <name evidence="2" type="ORF">JHL17_27145</name>
</gene>
<feature type="transmembrane region" description="Helical" evidence="1">
    <location>
        <begin position="20"/>
        <end position="44"/>
    </location>
</feature>
<feature type="transmembrane region" description="Helical" evidence="1">
    <location>
        <begin position="196"/>
        <end position="216"/>
    </location>
</feature>
<sequence length="276" mass="29658">MPVSYLRALSEAKRTRRANIHLGVSLAFVAGAINAGGLLAVLQYTSHMSGIVSSIADNLVLGNLVALATGVASVVSFVSGAAYSTILINWGRHHRMHSAYAYPLFWEALLLLGFGLLGNSLDEHRALFTPATVLLLCFIMGLQNAIITKVSNAEIRTTHMTGVVTDIGIEVGKLVYINLGKESARYQPVRANWPRLGVLFALLTAFCGGGAIGAAGFKYVGYISTVPLACFLVLLAIVPLVDDARTRTRLLLRQRVRTGARHRRAGDRHAETPPIA</sequence>
<feature type="transmembrane region" description="Helical" evidence="1">
    <location>
        <begin position="100"/>
        <end position="121"/>
    </location>
</feature>
<organism evidence="2 3">
    <name type="scientific">Azospirillum endophyticum</name>
    <dbReference type="NCBI Taxonomy" id="2800326"/>
    <lineage>
        <taxon>Bacteria</taxon>
        <taxon>Pseudomonadati</taxon>
        <taxon>Pseudomonadota</taxon>
        <taxon>Alphaproteobacteria</taxon>
        <taxon>Rhodospirillales</taxon>
        <taxon>Azospirillaceae</taxon>
        <taxon>Azospirillum</taxon>
    </lineage>
</organism>
<dbReference type="Pfam" id="PF06912">
    <property type="entry name" value="DUF1275"/>
    <property type="match status" value="1"/>
</dbReference>
<dbReference type="InterPro" id="IPR010699">
    <property type="entry name" value="DUF1275"/>
</dbReference>
<protein>
    <submittedName>
        <fullName evidence="2">DUF1275 domain-containing protein</fullName>
    </submittedName>
</protein>
<keyword evidence="1" id="KW-0812">Transmembrane</keyword>
<accession>A0ABS1FCN5</accession>
<keyword evidence="1" id="KW-1133">Transmembrane helix</keyword>
<dbReference type="EMBL" id="JAENHM010000073">
    <property type="protein sequence ID" value="MBK1841083.1"/>
    <property type="molecule type" value="Genomic_DNA"/>
</dbReference>
<comment type="caution">
    <text evidence="2">The sequence shown here is derived from an EMBL/GenBank/DDBJ whole genome shotgun (WGS) entry which is preliminary data.</text>
</comment>
<feature type="transmembrane region" description="Helical" evidence="1">
    <location>
        <begin position="127"/>
        <end position="147"/>
    </location>
</feature>
<name>A0ABS1FCN5_9PROT</name>
<dbReference type="PANTHER" id="PTHR37314:SF4">
    <property type="entry name" value="UPF0700 TRANSMEMBRANE PROTEIN YOAK"/>
    <property type="match status" value="1"/>
</dbReference>
<keyword evidence="3" id="KW-1185">Reference proteome</keyword>
<dbReference type="RefSeq" id="WP_200197787.1">
    <property type="nucleotide sequence ID" value="NZ_JAENHM010000073.1"/>
</dbReference>
<dbReference type="PANTHER" id="PTHR37314">
    <property type="entry name" value="SLR0142 PROTEIN"/>
    <property type="match status" value="1"/>
</dbReference>
<dbReference type="Proteomes" id="UP000652760">
    <property type="component" value="Unassembled WGS sequence"/>
</dbReference>
<evidence type="ECO:0000313" key="3">
    <source>
        <dbReference type="Proteomes" id="UP000652760"/>
    </source>
</evidence>
<feature type="transmembrane region" description="Helical" evidence="1">
    <location>
        <begin position="222"/>
        <end position="241"/>
    </location>
</feature>
<reference evidence="3" key="1">
    <citation type="submission" date="2021-01" db="EMBL/GenBank/DDBJ databases">
        <title>Genome public.</title>
        <authorList>
            <person name="Liu C."/>
            <person name="Sun Q."/>
        </authorList>
    </citation>
    <scope>NUCLEOTIDE SEQUENCE [LARGE SCALE GENOMIC DNA]</scope>
    <source>
        <strain evidence="3">YIM B02556</strain>
    </source>
</reference>
<evidence type="ECO:0000256" key="1">
    <source>
        <dbReference type="SAM" id="Phobius"/>
    </source>
</evidence>
<evidence type="ECO:0000313" key="2">
    <source>
        <dbReference type="EMBL" id="MBK1841083.1"/>
    </source>
</evidence>
<feature type="transmembrane region" description="Helical" evidence="1">
    <location>
        <begin position="64"/>
        <end position="88"/>
    </location>
</feature>
<keyword evidence="1" id="KW-0472">Membrane</keyword>